<keyword evidence="2 6" id="KW-0489">Methyltransferase</keyword>
<dbReference type="GO" id="GO:0032259">
    <property type="term" value="P:methylation"/>
    <property type="evidence" value="ECO:0007669"/>
    <property type="project" value="UniProtKB-KW"/>
</dbReference>
<evidence type="ECO:0000256" key="4">
    <source>
        <dbReference type="RuleBase" id="RU362026"/>
    </source>
</evidence>
<dbReference type="InterPro" id="IPR001091">
    <property type="entry name" value="RM_Methyltransferase"/>
</dbReference>
<sequence length="264" mass="29648">MLLDKDITLFNSSSPVQIAEQSAPKYTVFHGDCLEGMKRIEDATAGLVITDPPYNLGRFMQKRNAGVFRMRKNHFVSSGWDDLEYEEWDAKMRAFLADSYRVLRPDGAMIIFMSLMKLESLIAAAQSAGFYYKTVGIWHKTNPIPRNMNRTFVNSTEAWVYFVKGGPSGVFNNEGKVIHDFFEGSLTPGSEKKFGPHPTQKPLKLISHFVKVLSNPGDLVVDPFMGSGTSGVACLNLDRRFFGIELDKSYVDVAFNRLKAGIRL</sequence>
<evidence type="ECO:0000313" key="7">
    <source>
        <dbReference type="Proteomes" id="UP001225596"/>
    </source>
</evidence>
<gene>
    <name evidence="6" type="ORF">Q8A64_00105</name>
</gene>
<evidence type="ECO:0000259" key="5">
    <source>
        <dbReference type="Pfam" id="PF01555"/>
    </source>
</evidence>
<dbReference type="InterPro" id="IPR029063">
    <property type="entry name" value="SAM-dependent_MTases_sf"/>
</dbReference>
<feature type="domain" description="DNA methylase N-4/N-6" evidence="5">
    <location>
        <begin position="47"/>
        <end position="255"/>
    </location>
</feature>
<evidence type="ECO:0000256" key="1">
    <source>
        <dbReference type="ARBA" id="ARBA00006594"/>
    </source>
</evidence>
<dbReference type="Pfam" id="PF01555">
    <property type="entry name" value="N6_N4_Mtase"/>
    <property type="match status" value="1"/>
</dbReference>
<dbReference type="SUPFAM" id="SSF53335">
    <property type="entry name" value="S-adenosyl-L-methionine-dependent methyltransferases"/>
    <property type="match status" value="1"/>
</dbReference>
<dbReference type="Proteomes" id="UP001225596">
    <property type="component" value="Unassembled WGS sequence"/>
</dbReference>
<reference evidence="6 7" key="1">
    <citation type="submission" date="2023-08" db="EMBL/GenBank/DDBJ databases">
        <title>Oxalobacteraceae gen .nov., isolated from river sludge outside the plant.</title>
        <authorList>
            <person name="Zhao S.Y."/>
        </authorList>
    </citation>
    <scope>NUCLEOTIDE SEQUENCE [LARGE SCALE GENOMIC DNA]</scope>
    <source>
        <strain evidence="6 7">R-40</strain>
    </source>
</reference>
<name>A0ABU1BIH0_9BURK</name>
<accession>A0ABU1BIH0</accession>
<dbReference type="EC" id="2.1.1.-" evidence="4"/>
<keyword evidence="3 6" id="KW-0808">Transferase</keyword>
<dbReference type="PROSITE" id="PS00092">
    <property type="entry name" value="N6_MTASE"/>
    <property type="match status" value="1"/>
</dbReference>
<dbReference type="InterPro" id="IPR002941">
    <property type="entry name" value="DNA_methylase_N4/N6"/>
</dbReference>
<proteinExistence type="inferred from homology"/>
<dbReference type="EMBL" id="JAUYVH010000001">
    <property type="protein sequence ID" value="MDQ9168805.1"/>
    <property type="molecule type" value="Genomic_DNA"/>
</dbReference>
<dbReference type="InterPro" id="IPR002052">
    <property type="entry name" value="DNA_methylase_N6_adenine_CS"/>
</dbReference>
<keyword evidence="7" id="KW-1185">Reference proteome</keyword>
<evidence type="ECO:0000313" key="6">
    <source>
        <dbReference type="EMBL" id="MDQ9168805.1"/>
    </source>
</evidence>
<evidence type="ECO:0000256" key="3">
    <source>
        <dbReference type="ARBA" id="ARBA00022679"/>
    </source>
</evidence>
<organism evidence="6 7">
    <name type="scientific">Keguizhuia sedimenti</name>
    <dbReference type="NCBI Taxonomy" id="3064264"/>
    <lineage>
        <taxon>Bacteria</taxon>
        <taxon>Pseudomonadati</taxon>
        <taxon>Pseudomonadota</taxon>
        <taxon>Betaproteobacteria</taxon>
        <taxon>Burkholderiales</taxon>
        <taxon>Oxalobacteraceae</taxon>
        <taxon>Keguizhuia</taxon>
    </lineage>
</organism>
<evidence type="ECO:0000256" key="2">
    <source>
        <dbReference type="ARBA" id="ARBA00022603"/>
    </source>
</evidence>
<comment type="similarity">
    <text evidence="1 4">Belongs to the N(4)/N(6)-methyltransferase family.</text>
</comment>
<protein>
    <recommendedName>
        <fullName evidence="4">Methyltransferase</fullName>
        <ecNumber evidence="4">2.1.1.-</ecNumber>
    </recommendedName>
</protein>
<dbReference type="RefSeq" id="WP_338434645.1">
    <property type="nucleotide sequence ID" value="NZ_JAUYVH010000001.1"/>
</dbReference>
<dbReference type="Gene3D" id="3.40.50.150">
    <property type="entry name" value="Vaccinia Virus protein VP39"/>
    <property type="match status" value="1"/>
</dbReference>
<comment type="caution">
    <text evidence="6">The sequence shown here is derived from an EMBL/GenBank/DDBJ whole genome shotgun (WGS) entry which is preliminary data.</text>
</comment>
<dbReference type="PRINTS" id="PR00508">
    <property type="entry name" value="S21N4MTFRASE"/>
</dbReference>
<dbReference type="GO" id="GO:0008168">
    <property type="term" value="F:methyltransferase activity"/>
    <property type="evidence" value="ECO:0007669"/>
    <property type="project" value="UniProtKB-KW"/>
</dbReference>